<dbReference type="PANTHER" id="PTHR39186:SF1">
    <property type="entry name" value="DUF2071 DOMAIN-CONTAINING PROTEIN"/>
    <property type="match status" value="1"/>
</dbReference>
<dbReference type="PANTHER" id="PTHR39186">
    <property type="entry name" value="DUF2071 FAMILY PROTEIN"/>
    <property type="match status" value="1"/>
</dbReference>
<dbReference type="Proteomes" id="UP000544110">
    <property type="component" value="Unassembled WGS sequence"/>
</dbReference>
<dbReference type="Gene3D" id="2.40.400.10">
    <property type="entry name" value="Acetoacetate decarboxylase-like"/>
    <property type="match status" value="1"/>
</dbReference>
<reference evidence="1 2" key="1">
    <citation type="submission" date="2020-07" db="EMBL/GenBank/DDBJ databases">
        <title>Sequencing the genomes of 1000 actinobacteria strains.</title>
        <authorList>
            <person name="Klenk H.-P."/>
        </authorList>
    </citation>
    <scope>NUCLEOTIDE SEQUENCE [LARGE SCALE GENOMIC DNA]</scope>
    <source>
        <strain evidence="1 2">DSM 24552</strain>
    </source>
</reference>
<accession>A0A7Y9RYQ4</accession>
<evidence type="ECO:0000313" key="1">
    <source>
        <dbReference type="EMBL" id="NYG56390.1"/>
    </source>
</evidence>
<comment type="caution">
    <text evidence="1">The sequence shown here is derived from an EMBL/GenBank/DDBJ whole genome shotgun (WGS) entry which is preliminary data.</text>
</comment>
<dbReference type="EMBL" id="JACCAC010000001">
    <property type="protein sequence ID" value="NYG56390.1"/>
    <property type="molecule type" value="Genomic_DNA"/>
</dbReference>
<evidence type="ECO:0008006" key="3">
    <source>
        <dbReference type="Google" id="ProtNLM"/>
    </source>
</evidence>
<protein>
    <recommendedName>
        <fullName evidence="3">DUF2071 domain-containing protein</fullName>
    </recommendedName>
</protein>
<sequence length="276" mass="30090">MSGAGPRLDPEGPPLRGRALMSQWWHDLAFVHWRVDPGLVTPWLPHGVRPDLFDGSAWVGLVPFRMLDAAVGAGPPVPWLGTFLETNVRTYSVDEQGRHGVVFCSLDCERLAAVAGARAVFGTPYRWARMRFEHRPSGRPDRVGDRVAYATSRRERPRGAGGRLELEVREPLSAPGDLEVFLTARFGLHTTVAGRSWWVPNTHAAWPLHRARVTGLEDPVGAPGLLAAAGFPGLDAGGRAPDSVLFSPGVRTRFGLPQRLEARGAAHVDEAPPVHR</sequence>
<dbReference type="AlphaFoldDB" id="A0A7Y9RYQ4"/>
<dbReference type="SUPFAM" id="SSF160104">
    <property type="entry name" value="Acetoacetate decarboxylase-like"/>
    <property type="match status" value="1"/>
</dbReference>
<name>A0A7Y9RYQ4_9ACTN</name>
<dbReference type="InterPro" id="IPR018644">
    <property type="entry name" value="DUF2071"/>
</dbReference>
<evidence type="ECO:0000313" key="2">
    <source>
        <dbReference type="Proteomes" id="UP000544110"/>
    </source>
</evidence>
<proteinExistence type="predicted"/>
<dbReference type="Pfam" id="PF09844">
    <property type="entry name" value="DUF2071"/>
    <property type="match status" value="1"/>
</dbReference>
<organism evidence="1 2">
    <name type="scientific">Nocardioides perillae</name>
    <dbReference type="NCBI Taxonomy" id="1119534"/>
    <lineage>
        <taxon>Bacteria</taxon>
        <taxon>Bacillati</taxon>
        <taxon>Actinomycetota</taxon>
        <taxon>Actinomycetes</taxon>
        <taxon>Propionibacteriales</taxon>
        <taxon>Nocardioidaceae</taxon>
        <taxon>Nocardioides</taxon>
    </lineage>
</organism>
<dbReference type="InterPro" id="IPR023375">
    <property type="entry name" value="ADC_dom_sf"/>
</dbReference>
<gene>
    <name evidence="1" type="ORF">BJ989_002694</name>
</gene>
<dbReference type="RefSeq" id="WP_343049367.1">
    <property type="nucleotide sequence ID" value="NZ_JACCAC010000001.1"/>
</dbReference>
<keyword evidence="2" id="KW-1185">Reference proteome</keyword>